<dbReference type="InterPro" id="IPR036465">
    <property type="entry name" value="vWFA_dom_sf"/>
</dbReference>
<evidence type="ECO:0000313" key="2">
    <source>
        <dbReference type="EMBL" id="MPM18601.1"/>
    </source>
</evidence>
<gene>
    <name evidence="2" type="ORF">SDC9_65014</name>
</gene>
<dbReference type="InterPro" id="IPR002035">
    <property type="entry name" value="VWF_A"/>
</dbReference>
<evidence type="ECO:0000259" key="1">
    <source>
        <dbReference type="PROSITE" id="PS50234"/>
    </source>
</evidence>
<comment type="caution">
    <text evidence="2">The sequence shown here is derived from an EMBL/GenBank/DDBJ whole genome shotgun (WGS) entry which is preliminary data.</text>
</comment>
<dbReference type="Gene3D" id="3.40.50.410">
    <property type="entry name" value="von Willebrand factor, type A domain"/>
    <property type="match status" value="1"/>
</dbReference>
<feature type="domain" description="VWFA" evidence="1">
    <location>
        <begin position="425"/>
        <end position="599"/>
    </location>
</feature>
<dbReference type="AlphaFoldDB" id="A0A644XS63"/>
<name>A0A644XS63_9ZZZZ</name>
<protein>
    <recommendedName>
        <fullName evidence="1">VWFA domain-containing protein</fullName>
    </recommendedName>
</protein>
<sequence length="786" mass="87397">MKKNVVLVAGCLNNKLILMKKILFYLTGMILFIPAALSQGSCLTTIHVYDNHGQPMANTQITLIETSSKAYISKKTNSSGEAVIDITSGKEWSLSVGKIKNYKLIEIPENGKATRNMNITYDYADWERSHRPPVDRSTMNLTTVPIPAAGSKPVQGTEAIIRLKINRENNSPLANFPVNLTCYSQGKTFLGKTNAAGVASFIVPVNSEYEVDIEGSESFTYVDTKQSGEYSLSMTFEPTYINEVEKNDTIIQQLTSTSNGTSSRVLVRMKVSQPGKDNLGNEDVYLQMLKSNKVYKAKTNDKGEAYFLVPKKRKYMVHFRYQKDVDVLNYLDVQGIASADVNFAYIPDPKLQYPEKYIPTPQDLMVREFFEFIAEQFPEPADNNALGMTVSWGNEMVNAQSKEALLQIGFKAREDNGDIYGPPLNIALVVDKSGSMEGSDRIDALKKALLNYIGKLRKTDIVSLIAFDTESTILVPAQPVGDGQYLRDMIEDIEAGGGTNIYNGMVDGYEQILKNFIPKGTNRLVLLTDGYGTTPVEEIVGKSKEYNAKGIQLSAVGVGEGYNQSLLALLATEGGGLLQFAGSSSEINRVFERELTSVLSPCAKDVHVEIVYNDQIVYKQLYGFPVEQRNASTIDMKLDNIYPGLNTLALVKFDLHNPTKEIENNPVIVRMQYYDFKKQQQVTSEDKAFLKWSPATGQFELVMEAQHKKLYAIAILNQSLKVMTEAHYVGDTQGALNAINSALDQVKAIYPESKDEDVQKLVDSINNYALALSRVLKNKKENNTSH</sequence>
<proteinExistence type="predicted"/>
<dbReference type="PROSITE" id="PS50234">
    <property type="entry name" value="VWFA"/>
    <property type="match status" value="1"/>
</dbReference>
<dbReference type="SMART" id="SM00327">
    <property type="entry name" value="VWA"/>
    <property type="match status" value="1"/>
</dbReference>
<dbReference type="PANTHER" id="PTHR45737">
    <property type="entry name" value="VON WILLEBRAND FACTOR A DOMAIN-CONTAINING PROTEIN 5A"/>
    <property type="match status" value="1"/>
</dbReference>
<dbReference type="EMBL" id="VSSQ01003016">
    <property type="protein sequence ID" value="MPM18601.1"/>
    <property type="molecule type" value="Genomic_DNA"/>
</dbReference>
<organism evidence="2">
    <name type="scientific">bioreactor metagenome</name>
    <dbReference type="NCBI Taxonomy" id="1076179"/>
    <lineage>
        <taxon>unclassified sequences</taxon>
        <taxon>metagenomes</taxon>
        <taxon>ecological metagenomes</taxon>
    </lineage>
</organism>
<dbReference type="PANTHER" id="PTHR45737:SF6">
    <property type="entry name" value="VON WILLEBRAND FACTOR A DOMAIN-CONTAINING PROTEIN 5A"/>
    <property type="match status" value="1"/>
</dbReference>
<dbReference type="Pfam" id="PF00092">
    <property type="entry name" value="VWA"/>
    <property type="match status" value="1"/>
</dbReference>
<accession>A0A644XS63</accession>
<dbReference type="SUPFAM" id="SSF53300">
    <property type="entry name" value="vWA-like"/>
    <property type="match status" value="1"/>
</dbReference>
<reference evidence="2" key="1">
    <citation type="submission" date="2019-08" db="EMBL/GenBank/DDBJ databases">
        <authorList>
            <person name="Kucharzyk K."/>
            <person name="Murdoch R.W."/>
            <person name="Higgins S."/>
            <person name="Loffler F."/>
        </authorList>
    </citation>
    <scope>NUCLEOTIDE SEQUENCE</scope>
</reference>